<keyword evidence="1" id="KW-1133">Transmembrane helix</keyword>
<reference evidence="3" key="1">
    <citation type="submission" date="2015-07" db="EMBL/GenBank/DDBJ databases">
        <title>Draft genome sequence of Acetobacterium bakii DSM 8293, a potential psychrophilic chemical producer through syngas fermentation.</title>
        <authorList>
            <person name="Song Y."/>
            <person name="Hwang S."/>
            <person name="Cho B.-K."/>
        </authorList>
    </citation>
    <scope>NUCLEOTIDE SEQUENCE [LARGE SCALE GENOMIC DNA]</scope>
    <source>
        <strain evidence="3">DSM 8239</strain>
    </source>
</reference>
<dbReference type="Pfam" id="PF19528">
    <property type="entry name" value="DUF6056"/>
    <property type="match status" value="1"/>
</dbReference>
<evidence type="ECO:0000313" key="2">
    <source>
        <dbReference type="EMBL" id="KNZ43076.1"/>
    </source>
</evidence>
<dbReference type="RefSeq" id="WP_050738813.1">
    <property type="nucleotide sequence ID" value="NZ_LGYO01000007.1"/>
</dbReference>
<keyword evidence="3" id="KW-1185">Reference proteome</keyword>
<gene>
    <name evidence="2" type="ORF">AKG39_02665</name>
</gene>
<feature type="transmembrane region" description="Helical" evidence="1">
    <location>
        <begin position="180"/>
        <end position="199"/>
    </location>
</feature>
<dbReference type="EMBL" id="LGYO01000007">
    <property type="protein sequence ID" value="KNZ43076.1"/>
    <property type="molecule type" value="Genomic_DNA"/>
</dbReference>
<feature type="transmembrane region" description="Helical" evidence="1">
    <location>
        <begin position="228"/>
        <end position="247"/>
    </location>
</feature>
<evidence type="ECO:0008006" key="4">
    <source>
        <dbReference type="Google" id="ProtNLM"/>
    </source>
</evidence>
<feature type="transmembrane region" description="Helical" evidence="1">
    <location>
        <begin position="127"/>
        <end position="149"/>
    </location>
</feature>
<evidence type="ECO:0000313" key="3">
    <source>
        <dbReference type="Proteomes" id="UP000036873"/>
    </source>
</evidence>
<feature type="transmembrane region" description="Helical" evidence="1">
    <location>
        <begin position="155"/>
        <end position="173"/>
    </location>
</feature>
<accession>A0A0L6U3I0</accession>
<feature type="transmembrane region" description="Helical" evidence="1">
    <location>
        <begin position="21"/>
        <end position="41"/>
    </location>
</feature>
<feature type="transmembrane region" description="Helical" evidence="1">
    <location>
        <begin position="99"/>
        <end position="120"/>
    </location>
</feature>
<evidence type="ECO:0000256" key="1">
    <source>
        <dbReference type="SAM" id="Phobius"/>
    </source>
</evidence>
<dbReference type="InterPro" id="IPR045691">
    <property type="entry name" value="DUF6056"/>
</dbReference>
<feature type="transmembrane region" description="Helical" evidence="1">
    <location>
        <begin position="205"/>
        <end position="221"/>
    </location>
</feature>
<dbReference type="STRING" id="52689.AKG39_02665"/>
<keyword evidence="1" id="KW-0472">Membrane</keyword>
<feature type="transmembrane region" description="Helical" evidence="1">
    <location>
        <begin position="278"/>
        <end position="301"/>
    </location>
</feature>
<keyword evidence="1" id="KW-0812">Transmembrane</keyword>
<comment type="caution">
    <text evidence="2">The sequence shown here is derived from an EMBL/GenBank/DDBJ whole genome shotgun (WGS) entry which is preliminary data.</text>
</comment>
<proteinExistence type="predicted"/>
<feature type="transmembrane region" description="Helical" evidence="1">
    <location>
        <begin position="364"/>
        <end position="386"/>
    </location>
</feature>
<protein>
    <recommendedName>
        <fullName evidence="4">Glycosyltransferase RgtA/B/C/D-like domain-containing protein</fullName>
    </recommendedName>
</protein>
<feature type="transmembrane region" description="Helical" evidence="1">
    <location>
        <begin position="308"/>
        <end position="328"/>
    </location>
</feature>
<dbReference type="OrthoDB" id="1661582at2"/>
<feature type="transmembrane region" description="Helical" evidence="1">
    <location>
        <begin position="334"/>
        <end position="352"/>
    </location>
</feature>
<dbReference type="Proteomes" id="UP000036873">
    <property type="component" value="Unassembled WGS sequence"/>
</dbReference>
<dbReference type="AlphaFoldDB" id="A0A0L6U3I0"/>
<sequence length="458" mass="51420">MNLKKRIHAISLSINSNSKTKGYLFFAVLIFTFVYMVFLNIKTPLIADDYVYTFIFGTPIPVGSIEDIVKSQITYYMSWGGRVVAESLTQLFVFWGKSVFNVANSLCYTVFILAIYFNAVGRKIRPVMLLTVTIMVWFFTPMFGQTVMWITGSCNYLWCGTIILLAILPFRLYEEKQTRALKSIWFGIVMIPLFFLSGITNENTAGGMILIMLLLCFVYYKRKIKIPVFAYTGLAFSVLGFLCMIFAPGNGLRADNESAVAEVTALVGSNPMITRFSYFAYNLYALMPLIIIAVIAFLFLYRAKGKKGAVIFGIFTIAAAASMLVMLAPPKFPPRAMFGLVSFMIIAVIYALDQLEFSRKITTARVFIPACFMLLYYGMSLGYAGVDAVIVMRHYEARVAIIEEQRGADYIAVPAIVPLTSYNGLYGLRDVQADPNHWVNRALADYYGVSNIILQQGK</sequence>
<name>A0A0L6U3I0_9FIRM</name>
<organism evidence="2 3">
    <name type="scientific">Acetobacterium bakii</name>
    <dbReference type="NCBI Taxonomy" id="52689"/>
    <lineage>
        <taxon>Bacteria</taxon>
        <taxon>Bacillati</taxon>
        <taxon>Bacillota</taxon>
        <taxon>Clostridia</taxon>
        <taxon>Eubacteriales</taxon>
        <taxon>Eubacteriaceae</taxon>
        <taxon>Acetobacterium</taxon>
    </lineage>
</organism>